<evidence type="ECO:0000256" key="8">
    <source>
        <dbReference type="ARBA" id="ARBA00022989"/>
    </source>
</evidence>
<dbReference type="InterPro" id="IPR003968">
    <property type="entry name" value="K_chnl_volt-dep_Kv"/>
</dbReference>
<dbReference type="GO" id="GO:0008076">
    <property type="term" value="C:voltage-gated potassium channel complex"/>
    <property type="evidence" value="ECO:0007669"/>
    <property type="project" value="InterPro"/>
</dbReference>
<dbReference type="PRINTS" id="PR00169">
    <property type="entry name" value="KCHANNEL"/>
</dbReference>
<dbReference type="GO" id="GO:0032809">
    <property type="term" value="C:neuronal cell body membrane"/>
    <property type="evidence" value="ECO:0007669"/>
    <property type="project" value="TreeGrafter"/>
</dbReference>
<evidence type="ECO:0000256" key="10">
    <source>
        <dbReference type="ARBA" id="ARBA00023136"/>
    </source>
</evidence>
<gene>
    <name evidence="15" type="ORF">J437_LFUL011604</name>
</gene>
<evidence type="ECO:0000313" key="15">
    <source>
        <dbReference type="EMBL" id="KAG8231659.1"/>
    </source>
</evidence>
<evidence type="ECO:0000256" key="1">
    <source>
        <dbReference type="ARBA" id="ARBA00004141"/>
    </source>
</evidence>
<sequence length="506" mass="54763">MKSKKGLAVSVISVFFVVVSVLSFCLKTHPDFRVPTLRNITFAYTFDEPIPDLSTPSDGAFTSPPTVDPFQKIQTPNATGKRIPRAAKGTPFTSTAATTEGLSTSGATTATPPSSSSAVPSKKPRPKDELVASGDGMAADWAVGLGGYAGKRSGDGLHTGNEEEVEKKKRKKVVQRAWTVWKEGSEPHPAFLYLELACNAWFTVELSIRAAVAPDAAAFLLRSPVNAIDLLATISFYADLLFRHLYYSSSETRHTNLGGGGDSAVVVATSTTTVPPPPRQPSYYSPFFSSSSPHLENADLLEFFSIIRIMRLFKLTRHSPGLKILIHTFKASAKELTLLVFFLVLGIVIFASLVYYAERIQANPNNDFNSIPLALWWALVTMTTVGYGDMAPKTYVGMFVGALCALAGVLTIALPVPVIVSNFSMFYSHTQARSKLPKRRRRVLPVEQPRRNRERGAGGGGPGDNPHRRVNALRHPGQLLLPPPPTPLGALPSSALFKDPTTSGKL</sequence>
<dbReference type="PANTHER" id="PTHR11537">
    <property type="entry name" value="VOLTAGE-GATED POTASSIUM CHANNEL"/>
    <property type="match status" value="1"/>
</dbReference>
<evidence type="ECO:0000256" key="6">
    <source>
        <dbReference type="ARBA" id="ARBA00022882"/>
    </source>
</evidence>
<keyword evidence="6" id="KW-0851">Voltage-gated channel</keyword>
<evidence type="ECO:0000256" key="4">
    <source>
        <dbReference type="ARBA" id="ARBA00022692"/>
    </source>
</evidence>
<comment type="subcellular location">
    <subcellularLocation>
        <location evidence="1">Membrane</location>
        <topology evidence="1">Multi-pass membrane protein</topology>
    </subcellularLocation>
</comment>
<dbReference type="GO" id="GO:0043679">
    <property type="term" value="C:axon terminus"/>
    <property type="evidence" value="ECO:0007669"/>
    <property type="project" value="TreeGrafter"/>
</dbReference>
<keyword evidence="5" id="KW-0631">Potassium channel</keyword>
<dbReference type="OrthoDB" id="10025005at2759"/>
<dbReference type="Gene3D" id="1.20.120.350">
    <property type="entry name" value="Voltage-gated potassium channels. Chain C"/>
    <property type="match status" value="2"/>
</dbReference>
<dbReference type="InterPro" id="IPR005821">
    <property type="entry name" value="Ion_trans_dom"/>
</dbReference>
<dbReference type="GO" id="GO:0001508">
    <property type="term" value="P:action potential"/>
    <property type="evidence" value="ECO:0007669"/>
    <property type="project" value="TreeGrafter"/>
</dbReference>
<reference evidence="15" key="1">
    <citation type="submission" date="2013-04" db="EMBL/GenBank/DDBJ databases">
        <authorList>
            <person name="Qu J."/>
            <person name="Murali S.C."/>
            <person name="Bandaranaike D."/>
            <person name="Bellair M."/>
            <person name="Blankenburg K."/>
            <person name="Chao H."/>
            <person name="Dinh H."/>
            <person name="Doddapaneni H."/>
            <person name="Downs B."/>
            <person name="Dugan-Rocha S."/>
            <person name="Elkadiri S."/>
            <person name="Gnanaolivu R.D."/>
            <person name="Hernandez B."/>
            <person name="Javaid M."/>
            <person name="Jayaseelan J.C."/>
            <person name="Lee S."/>
            <person name="Li M."/>
            <person name="Ming W."/>
            <person name="Munidasa M."/>
            <person name="Muniz J."/>
            <person name="Nguyen L."/>
            <person name="Ongeri F."/>
            <person name="Osuji N."/>
            <person name="Pu L.-L."/>
            <person name="Puazo M."/>
            <person name="Qu C."/>
            <person name="Quiroz J."/>
            <person name="Raj R."/>
            <person name="Weissenberger G."/>
            <person name="Xin Y."/>
            <person name="Zou X."/>
            <person name="Han Y."/>
            <person name="Richards S."/>
            <person name="Worley K."/>
            <person name="Muzny D."/>
            <person name="Gibbs R."/>
        </authorList>
    </citation>
    <scope>NUCLEOTIDE SEQUENCE</scope>
    <source>
        <strain evidence="15">Sampled in the wild</strain>
    </source>
</reference>
<dbReference type="PANTHER" id="PTHR11537:SF278">
    <property type="entry name" value="SHAW-LIKE, ISOFORM C"/>
    <property type="match status" value="1"/>
</dbReference>
<evidence type="ECO:0000256" key="2">
    <source>
        <dbReference type="ARBA" id="ARBA00022448"/>
    </source>
</evidence>
<feature type="region of interest" description="Disordered" evidence="12">
    <location>
        <begin position="436"/>
        <end position="506"/>
    </location>
</feature>
<keyword evidence="3" id="KW-0633">Potassium transport</keyword>
<dbReference type="EMBL" id="KZ308567">
    <property type="protein sequence ID" value="KAG8231659.1"/>
    <property type="molecule type" value="Genomic_DNA"/>
</dbReference>
<dbReference type="GO" id="GO:0030431">
    <property type="term" value="P:sleep"/>
    <property type="evidence" value="ECO:0007669"/>
    <property type="project" value="UniProtKB-ARBA"/>
</dbReference>
<keyword evidence="8 13" id="KW-1133">Transmembrane helix</keyword>
<dbReference type="InterPro" id="IPR027359">
    <property type="entry name" value="Volt_channel_dom_sf"/>
</dbReference>
<evidence type="ECO:0000256" key="5">
    <source>
        <dbReference type="ARBA" id="ARBA00022826"/>
    </source>
</evidence>
<keyword evidence="2" id="KW-0813">Transport</keyword>
<dbReference type="PRINTS" id="PR01491">
    <property type="entry name" value="KVCHANNEL"/>
</dbReference>
<evidence type="ECO:0000256" key="11">
    <source>
        <dbReference type="ARBA" id="ARBA00023303"/>
    </source>
</evidence>
<name>A0A8K0KCH5_LADFU</name>
<proteinExistence type="predicted"/>
<dbReference type="Pfam" id="PF00520">
    <property type="entry name" value="Ion_trans"/>
    <property type="match status" value="1"/>
</dbReference>
<dbReference type="AlphaFoldDB" id="A0A8K0KCH5"/>
<dbReference type="GO" id="GO:0045211">
    <property type="term" value="C:postsynaptic membrane"/>
    <property type="evidence" value="ECO:0007669"/>
    <property type="project" value="TreeGrafter"/>
</dbReference>
<dbReference type="Proteomes" id="UP000792457">
    <property type="component" value="Unassembled WGS sequence"/>
</dbReference>
<feature type="region of interest" description="Disordered" evidence="12">
    <location>
        <begin position="58"/>
        <end position="133"/>
    </location>
</feature>
<dbReference type="FunFam" id="1.10.287.70:FF:000002">
    <property type="entry name" value="Potassium voltage-gated channel subfamily a member"/>
    <property type="match status" value="1"/>
</dbReference>
<feature type="transmembrane region" description="Helical" evidence="13">
    <location>
        <begin position="368"/>
        <end position="388"/>
    </location>
</feature>
<evidence type="ECO:0000256" key="12">
    <source>
        <dbReference type="SAM" id="MobiDB-lite"/>
    </source>
</evidence>
<keyword evidence="16" id="KW-1185">Reference proteome</keyword>
<evidence type="ECO:0000259" key="14">
    <source>
        <dbReference type="Pfam" id="PF00520"/>
    </source>
</evidence>
<keyword evidence="4 13" id="KW-0812">Transmembrane</keyword>
<comment type="caution">
    <text evidence="15">The sequence shown here is derived from an EMBL/GenBank/DDBJ whole genome shotgun (WGS) entry which is preliminary data.</text>
</comment>
<dbReference type="SUPFAM" id="SSF81324">
    <property type="entry name" value="Voltage-gated potassium channels"/>
    <property type="match status" value="1"/>
</dbReference>
<dbReference type="InterPro" id="IPR028325">
    <property type="entry name" value="VG_K_chnl"/>
</dbReference>
<keyword evidence="9" id="KW-0406">Ion transport</keyword>
<feature type="domain" description="Ion transport" evidence="14">
    <location>
        <begin position="189"/>
        <end position="431"/>
    </location>
</feature>
<reference evidence="15" key="2">
    <citation type="submission" date="2017-10" db="EMBL/GenBank/DDBJ databases">
        <title>Ladona fulva Genome sequencing and assembly.</title>
        <authorList>
            <person name="Murali S."/>
            <person name="Richards S."/>
            <person name="Bandaranaike D."/>
            <person name="Bellair M."/>
            <person name="Blankenburg K."/>
            <person name="Chao H."/>
            <person name="Dinh H."/>
            <person name="Doddapaneni H."/>
            <person name="Dugan-Rocha S."/>
            <person name="Elkadiri S."/>
            <person name="Gnanaolivu R."/>
            <person name="Hernandez B."/>
            <person name="Skinner E."/>
            <person name="Javaid M."/>
            <person name="Lee S."/>
            <person name="Li M."/>
            <person name="Ming W."/>
            <person name="Munidasa M."/>
            <person name="Muniz J."/>
            <person name="Nguyen L."/>
            <person name="Hughes D."/>
            <person name="Osuji N."/>
            <person name="Pu L.-L."/>
            <person name="Puazo M."/>
            <person name="Qu C."/>
            <person name="Quiroz J."/>
            <person name="Raj R."/>
            <person name="Weissenberger G."/>
            <person name="Xin Y."/>
            <person name="Zou X."/>
            <person name="Han Y."/>
            <person name="Worley K."/>
            <person name="Muzny D."/>
            <person name="Gibbs R."/>
        </authorList>
    </citation>
    <scope>NUCLEOTIDE SEQUENCE</scope>
    <source>
        <strain evidence="15">Sampled in the wild</strain>
    </source>
</reference>
<feature type="non-terminal residue" evidence="15">
    <location>
        <position position="1"/>
    </location>
</feature>
<dbReference type="GO" id="GO:0032590">
    <property type="term" value="C:dendrite membrane"/>
    <property type="evidence" value="ECO:0007669"/>
    <property type="project" value="TreeGrafter"/>
</dbReference>
<feature type="compositionally biased region" description="Low complexity" evidence="12">
    <location>
        <begin position="93"/>
        <end position="121"/>
    </location>
</feature>
<feature type="transmembrane region" description="Helical" evidence="13">
    <location>
        <begin position="336"/>
        <end position="356"/>
    </location>
</feature>
<evidence type="ECO:0000256" key="3">
    <source>
        <dbReference type="ARBA" id="ARBA00022538"/>
    </source>
</evidence>
<dbReference type="GO" id="GO:0005251">
    <property type="term" value="F:delayed rectifier potassium channel activity"/>
    <property type="evidence" value="ECO:0007669"/>
    <property type="project" value="TreeGrafter"/>
</dbReference>
<protein>
    <recommendedName>
        <fullName evidence="14">Ion transport domain-containing protein</fullName>
    </recommendedName>
</protein>
<evidence type="ECO:0000256" key="9">
    <source>
        <dbReference type="ARBA" id="ARBA00023065"/>
    </source>
</evidence>
<keyword evidence="7" id="KW-0630">Potassium</keyword>
<dbReference type="Gene3D" id="1.10.287.70">
    <property type="match status" value="1"/>
</dbReference>
<keyword evidence="10 13" id="KW-0472">Membrane</keyword>
<feature type="transmembrane region" description="Helical" evidence="13">
    <location>
        <begin position="394"/>
        <end position="420"/>
    </location>
</feature>
<evidence type="ECO:0000313" key="16">
    <source>
        <dbReference type="Proteomes" id="UP000792457"/>
    </source>
</evidence>
<evidence type="ECO:0000256" key="13">
    <source>
        <dbReference type="SAM" id="Phobius"/>
    </source>
</evidence>
<accession>A0A8K0KCH5</accession>
<keyword evidence="11" id="KW-0407">Ion channel</keyword>
<organism evidence="15 16">
    <name type="scientific">Ladona fulva</name>
    <name type="common">Scarce chaser dragonfly</name>
    <name type="synonym">Libellula fulva</name>
    <dbReference type="NCBI Taxonomy" id="123851"/>
    <lineage>
        <taxon>Eukaryota</taxon>
        <taxon>Metazoa</taxon>
        <taxon>Ecdysozoa</taxon>
        <taxon>Arthropoda</taxon>
        <taxon>Hexapoda</taxon>
        <taxon>Insecta</taxon>
        <taxon>Pterygota</taxon>
        <taxon>Palaeoptera</taxon>
        <taxon>Odonata</taxon>
        <taxon>Epiprocta</taxon>
        <taxon>Anisoptera</taxon>
        <taxon>Libelluloidea</taxon>
        <taxon>Libellulidae</taxon>
        <taxon>Ladona</taxon>
    </lineage>
</organism>
<dbReference type="GO" id="GO:0042734">
    <property type="term" value="C:presynaptic membrane"/>
    <property type="evidence" value="ECO:0007669"/>
    <property type="project" value="TreeGrafter"/>
</dbReference>
<evidence type="ECO:0000256" key="7">
    <source>
        <dbReference type="ARBA" id="ARBA00022958"/>
    </source>
</evidence>